<proteinExistence type="predicted"/>
<dbReference type="GO" id="GO:0020037">
    <property type="term" value="F:heme binding"/>
    <property type="evidence" value="ECO:0007669"/>
    <property type="project" value="InterPro"/>
</dbReference>
<accession>A0A2A9EMC0</accession>
<dbReference type="EMBL" id="PDJI01000004">
    <property type="protein sequence ID" value="PFG39953.1"/>
    <property type="molecule type" value="Genomic_DNA"/>
</dbReference>
<sequence length="259" mass="27758">MAVLQGAAAVAAAAGGVLLGGVAVAIGVVRGAKPLHPRGSVVRASINLHSRPAELGMPLGVPGRREATVRFSRAIGLPESFPDIQGLAMRVHDETGPIDVLLASTGRGRWSRWVLTFRRRPEDGAFTSLMPFKGPRGPVLLGAEPSDDPRIFVLEWARPGGPWRTFATLECERPPADAHDEAIRFRPLSNAPRGLSAYTWTEQLRRYGYRWAAAVSPALPRSATRKSEPWPSGRRSQLESSTSGSSPEAAASARNSSKS</sequence>
<dbReference type="InterPro" id="IPR020835">
    <property type="entry name" value="Catalase_sf"/>
</dbReference>
<dbReference type="Proteomes" id="UP000222106">
    <property type="component" value="Unassembled WGS sequence"/>
</dbReference>
<keyword evidence="3" id="KW-1185">Reference proteome</keyword>
<evidence type="ECO:0000256" key="1">
    <source>
        <dbReference type="SAM" id="MobiDB-lite"/>
    </source>
</evidence>
<protein>
    <recommendedName>
        <fullName evidence="4">Phosphodiesterase</fullName>
    </recommendedName>
</protein>
<comment type="caution">
    <text evidence="2">The sequence shown here is derived from an EMBL/GenBank/DDBJ whole genome shotgun (WGS) entry which is preliminary data.</text>
</comment>
<evidence type="ECO:0008006" key="4">
    <source>
        <dbReference type="Google" id="ProtNLM"/>
    </source>
</evidence>
<dbReference type="SUPFAM" id="SSF56634">
    <property type="entry name" value="Heme-dependent catalase-like"/>
    <property type="match status" value="1"/>
</dbReference>
<feature type="region of interest" description="Disordered" evidence="1">
    <location>
        <begin position="218"/>
        <end position="259"/>
    </location>
</feature>
<dbReference type="AlphaFoldDB" id="A0A2A9EMC0"/>
<organism evidence="2 3">
    <name type="scientific">Georgenia soli</name>
    <dbReference type="NCBI Taxonomy" id="638953"/>
    <lineage>
        <taxon>Bacteria</taxon>
        <taxon>Bacillati</taxon>
        <taxon>Actinomycetota</taxon>
        <taxon>Actinomycetes</taxon>
        <taxon>Micrococcales</taxon>
        <taxon>Bogoriellaceae</taxon>
        <taxon>Georgenia</taxon>
    </lineage>
</organism>
<evidence type="ECO:0000313" key="2">
    <source>
        <dbReference type="EMBL" id="PFG39953.1"/>
    </source>
</evidence>
<feature type="compositionally biased region" description="Polar residues" evidence="1">
    <location>
        <begin position="234"/>
        <end position="246"/>
    </location>
</feature>
<name>A0A2A9EMC0_9MICO</name>
<reference evidence="2 3" key="1">
    <citation type="submission" date="2017-10" db="EMBL/GenBank/DDBJ databases">
        <title>Sequencing the genomes of 1000 actinobacteria strains.</title>
        <authorList>
            <person name="Klenk H.-P."/>
        </authorList>
    </citation>
    <scope>NUCLEOTIDE SEQUENCE [LARGE SCALE GENOMIC DNA]</scope>
    <source>
        <strain evidence="2 3">DSM 21838</strain>
    </source>
</reference>
<gene>
    <name evidence="2" type="ORF">ATJ97_2473</name>
</gene>
<evidence type="ECO:0000313" key="3">
    <source>
        <dbReference type="Proteomes" id="UP000222106"/>
    </source>
</evidence>